<protein>
    <submittedName>
        <fullName evidence="10">Uncharacterized protein LOC109710901 isoform X1</fullName>
    </submittedName>
</protein>
<accession>A0A6P5F0N9</accession>
<keyword evidence="7" id="KW-1133">Transmembrane helix</keyword>
<name>A0A6P5F0N9_ANACO</name>
<feature type="compositionally biased region" description="Basic and acidic residues" evidence="6">
    <location>
        <begin position="156"/>
        <end position="193"/>
    </location>
</feature>
<evidence type="ECO:0000256" key="6">
    <source>
        <dbReference type="SAM" id="MobiDB-lite"/>
    </source>
</evidence>
<dbReference type="InterPro" id="IPR049625">
    <property type="entry name" value="Glyco_transf_61_cat"/>
</dbReference>
<dbReference type="PANTHER" id="PTHR20961:SF5">
    <property type="entry name" value="GLYCOSYLTRANSFERASE-RELATED"/>
    <property type="match status" value="1"/>
</dbReference>
<dbReference type="PANTHER" id="PTHR20961">
    <property type="entry name" value="GLYCOSYLTRANSFERASE"/>
    <property type="match status" value="1"/>
</dbReference>
<evidence type="ECO:0000256" key="4">
    <source>
        <dbReference type="ARBA" id="ARBA00022679"/>
    </source>
</evidence>
<evidence type="ECO:0000259" key="8">
    <source>
        <dbReference type="Pfam" id="PF04577"/>
    </source>
</evidence>
<dbReference type="AlphaFoldDB" id="A0A6P5F0N9"/>
<feature type="region of interest" description="Disordered" evidence="6">
    <location>
        <begin position="130"/>
        <end position="200"/>
    </location>
</feature>
<keyword evidence="7" id="KW-0812">Transmembrane</keyword>
<evidence type="ECO:0000256" key="7">
    <source>
        <dbReference type="SAM" id="Phobius"/>
    </source>
</evidence>
<dbReference type="OrthoDB" id="529273at2759"/>
<comment type="pathway">
    <text evidence="2">Glycan metabolism.</text>
</comment>
<dbReference type="GO" id="GO:0016763">
    <property type="term" value="F:pentosyltransferase activity"/>
    <property type="evidence" value="ECO:0007669"/>
    <property type="project" value="UniProtKB-ARBA"/>
</dbReference>
<keyword evidence="3" id="KW-0328">Glycosyltransferase</keyword>
<evidence type="ECO:0000256" key="2">
    <source>
        <dbReference type="ARBA" id="ARBA00004881"/>
    </source>
</evidence>
<feature type="transmembrane region" description="Helical" evidence="7">
    <location>
        <begin position="12"/>
        <end position="36"/>
    </location>
</feature>
<keyword evidence="7" id="KW-0472">Membrane</keyword>
<dbReference type="Pfam" id="PF04577">
    <property type="entry name" value="Glyco_transf_61"/>
    <property type="match status" value="1"/>
</dbReference>
<dbReference type="InterPro" id="IPR007657">
    <property type="entry name" value="Glycosyltransferase_61"/>
</dbReference>
<dbReference type="GO" id="GO:0000139">
    <property type="term" value="C:Golgi membrane"/>
    <property type="evidence" value="ECO:0007669"/>
    <property type="project" value="UniProtKB-SubCell"/>
</dbReference>
<evidence type="ECO:0000256" key="5">
    <source>
        <dbReference type="ARBA" id="ARBA00023180"/>
    </source>
</evidence>
<keyword evidence="4" id="KW-0808">Transferase</keyword>
<reference evidence="9" key="1">
    <citation type="journal article" date="2015" name="Nat. Genet.">
        <title>The pineapple genome and the evolution of CAM photosynthesis.</title>
        <authorList>
            <person name="Ming R."/>
            <person name="VanBuren R."/>
            <person name="Wai C.M."/>
            <person name="Tang H."/>
            <person name="Schatz M.C."/>
            <person name="Bowers J.E."/>
            <person name="Lyons E."/>
            <person name="Wang M.L."/>
            <person name="Chen J."/>
            <person name="Biggers E."/>
            <person name="Zhang J."/>
            <person name="Huang L."/>
            <person name="Zhang L."/>
            <person name="Miao W."/>
            <person name="Zhang J."/>
            <person name="Ye Z."/>
            <person name="Miao C."/>
            <person name="Lin Z."/>
            <person name="Wang H."/>
            <person name="Zhou H."/>
            <person name="Yim W.C."/>
            <person name="Priest H.D."/>
            <person name="Zheng C."/>
            <person name="Woodhouse M."/>
            <person name="Edger P.P."/>
            <person name="Guyot R."/>
            <person name="Guo H.B."/>
            <person name="Guo H."/>
            <person name="Zheng G."/>
            <person name="Singh R."/>
            <person name="Sharma A."/>
            <person name="Min X."/>
            <person name="Zheng Y."/>
            <person name="Lee H."/>
            <person name="Gurtowski J."/>
            <person name="Sedlazeck F.J."/>
            <person name="Harkess A."/>
            <person name="McKain M.R."/>
            <person name="Liao Z."/>
            <person name="Fang J."/>
            <person name="Liu J."/>
            <person name="Zhang X."/>
            <person name="Zhang Q."/>
            <person name="Hu W."/>
            <person name="Qin Y."/>
            <person name="Wang K."/>
            <person name="Chen L.Y."/>
            <person name="Shirley N."/>
            <person name="Lin Y.R."/>
            <person name="Liu L.Y."/>
            <person name="Hernandez A.G."/>
            <person name="Wright C.L."/>
            <person name="Bulone V."/>
            <person name="Tuskan G.A."/>
            <person name="Heath K."/>
            <person name="Zee F."/>
            <person name="Moore P.H."/>
            <person name="Sunkar R."/>
            <person name="Leebens-Mack J.H."/>
            <person name="Mockler T."/>
            <person name="Bennetzen J.L."/>
            <person name="Freeling M."/>
            <person name="Sankoff D."/>
            <person name="Paterson A.H."/>
            <person name="Zhu X."/>
            <person name="Yang X."/>
            <person name="Smith J.A."/>
            <person name="Cushman J.C."/>
            <person name="Paull R.E."/>
            <person name="Yu Q."/>
        </authorList>
    </citation>
    <scope>NUCLEOTIDE SEQUENCE [LARGE SCALE GENOMIC DNA]</scope>
    <source>
        <strain evidence="9">cv. F153</strain>
    </source>
</reference>
<dbReference type="GeneID" id="109710901"/>
<keyword evidence="9" id="KW-1185">Reference proteome</keyword>
<evidence type="ECO:0000256" key="1">
    <source>
        <dbReference type="ARBA" id="ARBA00004323"/>
    </source>
</evidence>
<evidence type="ECO:0000313" key="10">
    <source>
        <dbReference type="RefSeq" id="XP_020089292.1"/>
    </source>
</evidence>
<reference evidence="10" key="2">
    <citation type="submission" date="2025-08" db="UniProtKB">
        <authorList>
            <consortium name="RefSeq"/>
        </authorList>
    </citation>
    <scope>IDENTIFICATION</scope>
    <source>
        <tissue evidence="10">Leaf</tissue>
    </source>
</reference>
<dbReference type="Proteomes" id="UP000515123">
    <property type="component" value="Linkage group 5"/>
</dbReference>
<feature type="domain" description="Glycosyltransferase 61 catalytic" evidence="8">
    <location>
        <begin position="379"/>
        <end position="491"/>
    </location>
</feature>
<keyword evidence="5" id="KW-0325">Glycoprotein</keyword>
<organism evidence="9 10">
    <name type="scientific">Ananas comosus</name>
    <name type="common">Pineapple</name>
    <name type="synonym">Ananas ananas</name>
    <dbReference type="NCBI Taxonomy" id="4615"/>
    <lineage>
        <taxon>Eukaryota</taxon>
        <taxon>Viridiplantae</taxon>
        <taxon>Streptophyta</taxon>
        <taxon>Embryophyta</taxon>
        <taxon>Tracheophyta</taxon>
        <taxon>Spermatophyta</taxon>
        <taxon>Magnoliopsida</taxon>
        <taxon>Liliopsida</taxon>
        <taxon>Poales</taxon>
        <taxon>Bromeliaceae</taxon>
        <taxon>Bromelioideae</taxon>
        <taxon>Ananas</taxon>
    </lineage>
</organism>
<evidence type="ECO:0000313" key="9">
    <source>
        <dbReference type="Proteomes" id="UP000515123"/>
    </source>
</evidence>
<dbReference type="RefSeq" id="XP_020089292.1">
    <property type="nucleotide sequence ID" value="XM_020233703.1"/>
</dbReference>
<evidence type="ECO:0000256" key="3">
    <source>
        <dbReference type="ARBA" id="ARBA00022676"/>
    </source>
</evidence>
<sequence>MKRLDSFGGIKPRGAVSFATLLLSFLLITVTIIVLLDSNYQALRVLHLQLSTVSTYAPFSTPIETKYAGEEAKEPVKWHLPPKEEQNLNNSYSDKESTIEAKEDGNGIAREVHYEISEFKMAMSSVDAKEKAEKEDLLPSNESEIEIRKQQPLKDQSFEQHGTKEKAKEKDLLLSNEPETKIREQESPKDRPSLEQAGKGLDDVSIQKNKIVCDYSQQRSDTCYAHGDIRIVGVWSIIFAASTTTTTTSHPSYKIRPYARKWEQNTMDSIKELTIIPSPANDQIPVCTSRHEVPAIVFSTGGFVGNLFHDFTDILIPLYITSREYNGDVRFLVTNFNWQWIMKYQPMLLQLSKYPIIDLDGESRVHCFPFVHVGLKSHKELGIDSSISPNNYSMSDFKEFLRQCFSLKRASVDKRRKPRLLMLLRRGSRSLMNEKEVVSMAKSVGFRVVAARPEATGDVARFARVVNSCDAMMGVHGAGLTNMVFLPDGAAAVQVVPWGELKWACRHDFGEPTAGMGIRYVEYEIAKEESSLIYRYPRDHAVFTDPISIHRQGWNALWSVFLHEQSVMLDVGRFRGVLQEVYQSLNDTMM</sequence>
<proteinExistence type="predicted"/>
<gene>
    <name evidence="10" type="primary">LOC109710901</name>
</gene>
<comment type="subcellular location">
    <subcellularLocation>
        <location evidence="1">Golgi apparatus membrane</location>
        <topology evidence="1">Single-pass type II membrane protein</topology>
    </subcellularLocation>
</comment>